<protein>
    <recommendedName>
        <fullName evidence="2">Outer membrane protein beta-barrel domain-containing protein</fullName>
    </recommendedName>
</protein>
<proteinExistence type="predicted"/>
<evidence type="ECO:0000256" key="1">
    <source>
        <dbReference type="SAM" id="SignalP"/>
    </source>
</evidence>
<evidence type="ECO:0000259" key="2">
    <source>
        <dbReference type="Pfam" id="PF13568"/>
    </source>
</evidence>
<reference evidence="3 4" key="1">
    <citation type="submission" date="2018-06" db="EMBL/GenBank/DDBJ databases">
        <authorList>
            <consortium name="Pathogen Informatics"/>
            <person name="Doyle S."/>
        </authorList>
    </citation>
    <scope>NUCLEOTIDE SEQUENCE [LARGE SCALE GENOMIC DNA]</scope>
    <source>
        <strain evidence="3 4">NCTC13063</strain>
    </source>
</reference>
<feature type="chain" id="PRO_5042997400" description="Outer membrane protein beta-barrel domain-containing protein" evidence="1">
    <location>
        <begin position="20"/>
        <end position="247"/>
    </location>
</feature>
<sequence>MKRLFLCLAVATVALVGQAQPRSGTFSLIPRVGVSLSKLNSSEILRNIDGGGGEVLKSRYKPGFVVGADAQYQIGDRGAVSLGVFYTRQGERFDDMADKTVKEDRSVIFSGAHNIHLNLDYINVPLMAHLYLADGLSFNSGVQVGFLVGAKSYQELTGYTETPNVQTGEVTRVYDKLPNGTELNGYEQKDNVKSAYKKVALSIPIGISYEYMNVVLDARYNVGLTKANEFGSKDRTFLFTVGYKFDL</sequence>
<dbReference type="Pfam" id="PF13568">
    <property type="entry name" value="OMP_b-brl_2"/>
    <property type="match status" value="1"/>
</dbReference>
<name>A0AAQ1UK12_9BACT</name>
<dbReference type="RefSeq" id="WP_050999172.1">
    <property type="nucleotide sequence ID" value="NZ_CAUUQQ010000024.1"/>
</dbReference>
<accession>A0AAQ1UK12</accession>
<feature type="signal peptide" evidence="1">
    <location>
        <begin position="1"/>
        <end position="19"/>
    </location>
</feature>
<dbReference type="AlphaFoldDB" id="A0AAQ1UK12"/>
<feature type="domain" description="Outer membrane protein beta-barrel" evidence="2">
    <location>
        <begin position="18"/>
        <end position="226"/>
    </location>
</feature>
<gene>
    <name evidence="3" type="ORF">NCTC13063_02171</name>
</gene>
<comment type="caution">
    <text evidence="3">The sequence shown here is derived from an EMBL/GenBank/DDBJ whole genome shotgun (WGS) entry which is preliminary data.</text>
</comment>
<evidence type="ECO:0000313" key="3">
    <source>
        <dbReference type="EMBL" id="SUB80870.1"/>
    </source>
</evidence>
<organism evidence="3 4">
    <name type="scientific">Segatella buccae</name>
    <dbReference type="NCBI Taxonomy" id="28126"/>
    <lineage>
        <taxon>Bacteria</taxon>
        <taxon>Pseudomonadati</taxon>
        <taxon>Bacteroidota</taxon>
        <taxon>Bacteroidia</taxon>
        <taxon>Bacteroidales</taxon>
        <taxon>Prevotellaceae</taxon>
        <taxon>Segatella</taxon>
    </lineage>
</organism>
<dbReference type="EMBL" id="UGTJ01000001">
    <property type="protein sequence ID" value="SUB80870.1"/>
    <property type="molecule type" value="Genomic_DNA"/>
</dbReference>
<dbReference type="Proteomes" id="UP000255283">
    <property type="component" value="Unassembled WGS sequence"/>
</dbReference>
<dbReference type="InterPro" id="IPR025665">
    <property type="entry name" value="Beta-barrel_OMP_2"/>
</dbReference>
<evidence type="ECO:0000313" key="4">
    <source>
        <dbReference type="Proteomes" id="UP000255283"/>
    </source>
</evidence>
<keyword evidence="1" id="KW-0732">Signal</keyword>